<dbReference type="SFLD" id="SFLDG00358">
    <property type="entry name" value="Main_(cytGST)"/>
    <property type="match status" value="1"/>
</dbReference>
<dbReference type="PROSITE" id="PS50404">
    <property type="entry name" value="GST_NTER"/>
    <property type="match status" value="1"/>
</dbReference>
<evidence type="ECO:0000259" key="7">
    <source>
        <dbReference type="PROSITE" id="PS50405"/>
    </source>
</evidence>
<reference evidence="8" key="1">
    <citation type="journal article" date="2021" name="Nat. Commun.">
        <title>Genomic analyses provide insights into spinach domestication and the genetic basis of agronomic traits.</title>
        <authorList>
            <person name="Cai X."/>
            <person name="Sun X."/>
            <person name="Xu C."/>
            <person name="Sun H."/>
            <person name="Wang X."/>
            <person name="Ge C."/>
            <person name="Zhang Z."/>
            <person name="Wang Q."/>
            <person name="Fei Z."/>
            <person name="Jiao C."/>
            <person name="Wang Q."/>
        </authorList>
    </citation>
    <scope>NUCLEOTIDE SEQUENCE [LARGE SCALE GENOMIC DNA]</scope>
    <source>
        <strain evidence="8">cv. Varoflay</strain>
    </source>
</reference>
<dbReference type="InterPro" id="IPR010987">
    <property type="entry name" value="Glutathione-S-Trfase_C-like"/>
</dbReference>
<evidence type="ECO:0000256" key="1">
    <source>
        <dbReference type="ARBA" id="ARBA00009899"/>
    </source>
</evidence>
<organism evidence="8 9">
    <name type="scientific">Spinacia oleracea</name>
    <name type="common">Spinach</name>
    <dbReference type="NCBI Taxonomy" id="3562"/>
    <lineage>
        <taxon>Eukaryota</taxon>
        <taxon>Viridiplantae</taxon>
        <taxon>Streptophyta</taxon>
        <taxon>Embryophyta</taxon>
        <taxon>Tracheophyta</taxon>
        <taxon>Spermatophyta</taxon>
        <taxon>Magnoliopsida</taxon>
        <taxon>eudicotyledons</taxon>
        <taxon>Gunneridae</taxon>
        <taxon>Pentapetalae</taxon>
        <taxon>Caryophyllales</taxon>
        <taxon>Chenopodiaceae</taxon>
        <taxon>Chenopodioideae</taxon>
        <taxon>Anserineae</taxon>
        <taxon>Spinacia</taxon>
    </lineage>
</organism>
<evidence type="ECO:0000256" key="3">
    <source>
        <dbReference type="ARBA" id="ARBA00022575"/>
    </source>
</evidence>
<dbReference type="CDD" id="cd03050">
    <property type="entry name" value="GST_N_Theta"/>
    <property type="match status" value="1"/>
</dbReference>
<dbReference type="PANTHER" id="PTHR44750">
    <property type="entry name" value="GLUTATHIONE S-TRANSFERASE T1-RELATED"/>
    <property type="match status" value="1"/>
</dbReference>
<dbReference type="SUPFAM" id="SSF52833">
    <property type="entry name" value="Thioredoxin-like"/>
    <property type="match status" value="1"/>
</dbReference>
<evidence type="ECO:0000256" key="4">
    <source>
        <dbReference type="ARBA" id="ARBA00022679"/>
    </source>
</evidence>
<comment type="similarity">
    <text evidence="1">Belongs to the GST superfamily. Theta family.</text>
</comment>
<dbReference type="FunFam" id="1.20.1050.10:FF:000039">
    <property type="entry name" value="Glutathione S-transferase theta-1"/>
    <property type="match status" value="1"/>
</dbReference>
<dbReference type="PROSITE" id="PS50405">
    <property type="entry name" value="GST_CTER"/>
    <property type="match status" value="1"/>
</dbReference>
<name>A0A9R0JL48_SPIOL</name>
<feature type="domain" description="GST N-terminal" evidence="6">
    <location>
        <begin position="1"/>
        <end position="82"/>
    </location>
</feature>
<dbReference type="AlphaFoldDB" id="A0A9R0JL48"/>
<dbReference type="SFLD" id="SFLDG01153">
    <property type="entry name" value="Main.4:_Theta-like"/>
    <property type="match status" value="1"/>
</dbReference>
<evidence type="ECO:0000313" key="8">
    <source>
        <dbReference type="Proteomes" id="UP000813463"/>
    </source>
</evidence>
<dbReference type="InterPro" id="IPR040075">
    <property type="entry name" value="GST_N_Theta"/>
</dbReference>
<dbReference type="GO" id="GO:0004364">
    <property type="term" value="F:glutathione transferase activity"/>
    <property type="evidence" value="ECO:0007669"/>
    <property type="project" value="UniProtKB-EC"/>
</dbReference>
<dbReference type="InterPro" id="IPR040079">
    <property type="entry name" value="Glutathione_S-Trfase"/>
</dbReference>
<gene>
    <name evidence="9" type="primary">LOC110778518</name>
</gene>
<dbReference type="Proteomes" id="UP000813463">
    <property type="component" value="Chromosome 6"/>
</dbReference>
<proteinExistence type="inferred from homology"/>
<keyword evidence="8" id="KW-1185">Reference proteome</keyword>
<dbReference type="Gene3D" id="1.20.1050.10">
    <property type="match status" value="1"/>
</dbReference>
<dbReference type="EC" id="2.5.1.18" evidence="2"/>
<dbReference type="InterPro" id="IPR043377">
    <property type="entry name" value="GSTT1/2/3"/>
</dbReference>
<dbReference type="PANTHER" id="PTHR44750:SF1">
    <property type="entry name" value="GLUTATHIONE S-TRANSFERASE T1-RELATED"/>
    <property type="match status" value="1"/>
</dbReference>
<protein>
    <recommendedName>
        <fullName evidence="2">glutathione transferase</fullName>
        <ecNumber evidence="2">2.5.1.18</ecNumber>
    </recommendedName>
</protein>
<reference evidence="9" key="2">
    <citation type="submission" date="2025-08" db="UniProtKB">
        <authorList>
            <consortium name="RefSeq"/>
        </authorList>
    </citation>
    <scope>IDENTIFICATION</scope>
    <source>
        <tissue evidence="9">Leaf</tissue>
    </source>
</reference>
<sequence>MTLKVFVDRMSQPSRAVILFCKVNNIQFEEVKIDLAKRQHLSQEFAEINPLRQVPAIVDGRFKLSESHAILIYLSGAFPGVADHWYPADVSKRAKIHSVLDWHHLNLRFGAMKYVFNTTLAPAFGRPLDPKAAAVAEKTLDSSLSTIESVWLKGSGKFLLGSYQPSIADLSLVCEIMQLEVLDEKDRARILSPYKKVRVWIEATKASIQPHFDDVHGILYRAKEKFQKQREITTLHSKM</sequence>
<dbReference type="SFLD" id="SFLDS00019">
    <property type="entry name" value="Glutathione_Transferase_(cytos"/>
    <property type="match status" value="1"/>
</dbReference>
<evidence type="ECO:0000313" key="9">
    <source>
        <dbReference type="RefSeq" id="XP_021838766.1"/>
    </source>
</evidence>
<dbReference type="GeneID" id="110778518"/>
<dbReference type="KEGG" id="soe:110778518"/>
<evidence type="ECO:0000259" key="6">
    <source>
        <dbReference type="PROSITE" id="PS50404"/>
    </source>
</evidence>
<dbReference type="GO" id="GO:0009407">
    <property type="term" value="P:toxin catabolic process"/>
    <property type="evidence" value="ECO:0007669"/>
    <property type="project" value="UniProtKB-ARBA"/>
</dbReference>
<dbReference type="SUPFAM" id="SSF47616">
    <property type="entry name" value="GST C-terminal domain-like"/>
    <property type="match status" value="1"/>
</dbReference>
<accession>A0A9R0JL48</accession>
<dbReference type="InterPro" id="IPR036249">
    <property type="entry name" value="Thioredoxin-like_sf"/>
</dbReference>
<dbReference type="RefSeq" id="XP_021838766.1">
    <property type="nucleotide sequence ID" value="XM_021983074.2"/>
</dbReference>
<feature type="domain" description="GST C-terminal" evidence="7">
    <location>
        <begin position="89"/>
        <end position="232"/>
    </location>
</feature>
<dbReference type="Gene3D" id="3.40.30.10">
    <property type="entry name" value="Glutaredoxin"/>
    <property type="match status" value="1"/>
</dbReference>
<evidence type="ECO:0000256" key="2">
    <source>
        <dbReference type="ARBA" id="ARBA00012452"/>
    </source>
</evidence>
<evidence type="ECO:0000256" key="5">
    <source>
        <dbReference type="ARBA" id="ARBA00047960"/>
    </source>
</evidence>
<dbReference type="InterPro" id="IPR036282">
    <property type="entry name" value="Glutathione-S-Trfase_C_sf"/>
</dbReference>
<dbReference type="Pfam" id="PF13410">
    <property type="entry name" value="GST_C_2"/>
    <property type="match status" value="1"/>
</dbReference>
<dbReference type="CDD" id="cd03183">
    <property type="entry name" value="GST_C_Theta"/>
    <property type="match status" value="1"/>
</dbReference>
<dbReference type="Pfam" id="PF02798">
    <property type="entry name" value="GST_N"/>
    <property type="match status" value="1"/>
</dbReference>
<keyword evidence="4" id="KW-0808">Transferase</keyword>
<dbReference type="InterPro" id="IPR040077">
    <property type="entry name" value="GST_C_Theta"/>
</dbReference>
<keyword evidence="3" id="KW-0216">Detoxification</keyword>
<dbReference type="InterPro" id="IPR004045">
    <property type="entry name" value="Glutathione_S-Trfase_N"/>
</dbReference>
<dbReference type="OrthoDB" id="422574at2759"/>
<comment type="catalytic activity">
    <reaction evidence="5">
        <text>RX + glutathione = an S-substituted glutathione + a halide anion + H(+)</text>
        <dbReference type="Rhea" id="RHEA:16437"/>
        <dbReference type="ChEBI" id="CHEBI:15378"/>
        <dbReference type="ChEBI" id="CHEBI:16042"/>
        <dbReference type="ChEBI" id="CHEBI:17792"/>
        <dbReference type="ChEBI" id="CHEBI:57925"/>
        <dbReference type="ChEBI" id="CHEBI:90779"/>
        <dbReference type="EC" id="2.5.1.18"/>
    </reaction>
</comment>